<evidence type="ECO:0000313" key="4">
    <source>
        <dbReference type="EMBL" id="SVB71918.1"/>
    </source>
</evidence>
<accession>A0A382G9K1</accession>
<dbReference type="AlphaFoldDB" id="A0A382G9K1"/>
<comment type="cofactor">
    <cofactor evidence="1">
        <name>a divalent metal cation</name>
        <dbReference type="ChEBI" id="CHEBI:60240"/>
    </cofactor>
</comment>
<evidence type="ECO:0000259" key="3">
    <source>
        <dbReference type="Pfam" id="PF13359"/>
    </source>
</evidence>
<feature type="domain" description="DDE Tnp4" evidence="3">
    <location>
        <begin position="16"/>
        <end position="102"/>
    </location>
</feature>
<dbReference type="InterPro" id="IPR027806">
    <property type="entry name" value="HARBI1_dom"/>
</dbReference>
<keyword evidence="2" id="KW-0479">Metal-binding</keyword>
<dbReference type="EMBL" id="UINC01054338">
    <property type="protein sequence ID" value="SVB71918.1"/>
    <property type="molecule type" value="Genomic_DNA"/>
</dbReference>
<dbReference type="GO" id="GO:0046872">
    <property type="term" value="F:metal ion binding"/>
    <property type="evidence" value="ECO:0007669"/>
    <property type="project" value="UniProtKB-KW"/>
</dbReference>
<proteinExistence type="predicted"/>
<protein>
    <recommendedName>
        <fullName evidence="3">DDE Tnp4 domain-containing protein</fullName>
    </recommendedName>
</protein>
<name>A0A382G9K1_9ZZZZ</name>
<reference evidence="4" key="1">
    <citation type="submission" date="2018-05" db="EMBL/GenBank/DDBJ databases">
        <authorList>
            <person name="Lanie J.A."/>
            <person name="Ng W.-L."/>
            <person name="Kazmierczak K.M."/>
            <person name="Andrzejewski T.M."/>
            <person name="Davidsen T.M."/>
            <person name="Wayne K.J."/>
            <person name="Tettelin H."/>
            <person name="Glass J.I."/>
            <person name="Rusch D."/>
            <person name="Podicherti R."/>
            <person name="Tsui H.-C.T."/>
            <person name="Winkler M.E."/>
        </authorList>
    </citation>
    <scope>NUCLEOTIDE SEQUENCE</scope>
</reference>
<evidence type="ECO:0000256" key="1">
    <source>
        <dbReference type="ARBA" id="ARBA00001968"/>
    </source>
</evidence>
<gene>
    <name evidence="4" type="ORF">METZ01_LOCUS224772</name>
</gene>
<organism evidence="4">
    <name type="scientific">marine metagenome</name>
    <dbReference type="NCBI Taxonomy" id="408172"/>
    <lineage>
        <taxon>unclassified sequences</taxon>
        <taxon>metagenomes</taxon>
        <taxon>ecological metagenomes</taxon>
    </lineage>
</organism>
<evidence type="ECO:0000256" key="2">
    <source>
        <dbReference type="ARBA" id="ARBA00022723"/>
    </source>
</evidence>
<sequence length="109" mass="12571">MFKAWPPPDRLPDDVIYWTDAGFQGLRTDYPQCPVIQPQKKPPGKELNVLDRWCNTLRARIRIVVEHAIGGVKRFGAVAQIYRNRGADFEDRLTLVACGLWNWHLAQAR</sequence>
<dbReference type="Pfam" id="PF13359">
    <property type="entry name" value="DDE_Tnp_4"/>
    <property type="match status" value="1"/>
</dbReference>